<organism evidence="2 3">
    <name type="scientific">Marilutibacter alkalisoli</name>
    <dbReference type="NCBI Taxonomy" id="2591633"/>
    <lineage>
        <taxon>Bacteria</taxon>
        <taxon>Pseudomonadati</taxon>
        <taxon>Pseudomonadota</taxon>
        <taxon>Gammaproteobacteria</taxon>
        <taxon>Lysobacterales</taxon>
        <taxon>Lysobacteraceae</taxon>
        <taxon>Marilutibacter</taxon>
    </lineage>
</organism>
<dbReference type="KEGG" id="lyj:FKV23_13550"/>
<evidence type="ECO:0008006" key="4">
    <source>
        <dbReference type="Google" id="ProtNLM"/>
    </source>
</evidence>
<keyword evidence="3" id="KW-1185">Reference proteome</keyword>
<sequence>MLIAEPSTPSVFLLHGMKRSGNHALVRWLLPQIDGTFVNNAIPIGPILRGVETMPDPAPFIAWQASRPELRKEKPGGKLLVGLEDLELSVSPWQVEGVRMHRLLILRRPEQMFSSRVRHASRVEMVAFPKDNNHVMQRVSTVWKQHARCFLGLEDTYPGRVAISFEAWVTCRDYRHAISEALGLVFDDSAFGKVGLQGGGSSFDGMAYEGRGHEMNVLDRVSQLKAPERAVLDEIFLDTELRELSEAVHQADPFKLLTTTSPHALGDRRPKDLQDPGTPRSPAQSAP</sequence>
<dbReference type="AlphaFoldDB" id="A0A514BUK4"/>
<evidence type="ECO:0000256" key="1">
    <source>
        <dbReference type="SAM" id="MobiDB-lite"/>
    </source>
</evidence>
<name>A0A514BUK4_9GAMM</name>
<accession>A0A514BUK4</accession>
<gene>
    <name evidence="2" type="ORF">FKV23_13550</name>
</gene>
<dbReference type="RefSeq" id="WP_141624327.1">
    <property type="nucleotide sequence ID" value="NZ_CP041242.1"/>
</dbReference>
<dbReference type="OrthoDB" id="453470at2"/>
<proteinExistence type="predicted"/>
<evidence type="ECO:0000313" key="2">
    <source>
        <dbReference type="EMBL" id="QDH70995.1"/>
    </source>
</evidence>
<reference evidence="2 3" key="1">
    <citation type="submission" date="2019-06" db="EMBL/GenBank/DDBJ databases">
        <title>Lysobacter alkalisoli sp. nov. isolated from saline-alkali soil.</title>
        <authorList>
            <person name="Sun J.-Q."/>
            <person name="Xu L."/>
        </authorList>
    </citation>
    <scope>NUCLEOTIDE SEQUENCE [LARGE SCALE GENOMIC DNA]</scope>
    <source>
        <strain evidence="2 3">SJ-36</strain>
    </source>
</reference>
<evidence type="ECO:0000313" key="3">
    <source>
        <dbReference type="Proteomes" id="UP000317199"/>
    </source>
</evidence>
<feature type="compositionally biased region" description="Basic and acidic residues" evidence="1">
    <location>
        <begin position="265"/>
        <end position="274"/>
    </location>
</feature>
<feature type="region of interest" description="Disordered" evidence="1">
    <location>
        <begin position="258"/>
        <end position="287"/>
    </location>
</feature>
<dbReference type="EMBL" id="CP041242">
    <property type="protein sequence ID" value="QDH70995.1"/>
    <property type="molecule type" value="Genomic_DNA"/>
</dbReference>
<protein>
    <recommendedName>
        <fullName evidence="4">Sulfotransferase family protein</fullName>
    </recommendedName>
</protein>
<dbReference type="Proteomes" id="UP000317199">
    <property type="component" value="Chromosome"/>
</dbReference>